<sequence length="140" mass="15958">MESSYVDTKIWRCSSKITIGQFHMVKTKMGRFSSRHATWKTDMYLTPYGGMPCNHFFNKKVNFMMIGAECLTSSQLRILNVALTVVSTHMHSVAVIAKYSLGVKWFLQLCQSIDKFFLSTLCVGVNDTLSHYYAPVSIPR</sequence>
<reference evidence="1 2" key="1">
    <citation type="submission" date="2021-06" db="EMBL/GenBank/DDBJ databases">
        <title>Caerostris extrusa draft genome.</title>
        <authorList>
            <person name="Kono N."/>
            <person name="Arakawa K."/>
        </authorList>
    </citation>
    <scope>NUCLEOTIDE SEQUENCE [LARGE SCALE GENOMIC DNA]</scope>
</reference>
<gene>
    <name evidence="1" type="ORF">CEXT_183521</name>
</gene>
<proteinExistence type="predicted"/>
<protein>
    <submittedName>
        <fullName evidence="1">Uncharacterized protein</fullName>
    </submittedName>
</protein>
<name>A0AAV4MB91_CAEEX</name>
<dbReference type="EMBL" id="BPLR01019568">
    <property type="protein sequence ID" value="GIX69289.1"/>
    <property type="molecule type" value="Genomic_DNA"/>
</dbReference>
<dbReference type="Proteomes" id="UP001054945">
    <property type="component" value="Unassembled WGS sequence"/>
</dbReference>
<evidence type="ECO:0000313" key="2">
    <source>
        <dbReference type="Proteomes" id="UP001054945"/>
    </source>
</evidence>
<evidence type="ECO:0000313" key="1">
    <source>
        <dbReference type="EMBL" id="GIX69289.1"/>
    </source>
</evidence>
<comment type="caution">
    <text evidence="1">The sequence shown here is derived from an EMBL/GenBank/DDBJ whole genome shotgun (WGS) entry which is preliminary data.</text>
</comment>
<keyword evidence="2" id="KW-1185">Reference proteome</keyword>
<dbReference type="AlphaFoldDB" id="A0AAV4MB91"/>
<accession>A0AAV4MB91</accession>
<organism evidence="1 2">
    <name type="scientific">Caerostris extrusa</name>
    <name type="common">Bark spider</name>
    <name type="synonym">Caerostris bankana</name>
    <dbReference type="NCBI Taxonomy" id="172846"/>
    <lineage>
        <taxon>Eukaryota</taxon>
        <taxon>Metazoa</taxon>
        <taxon>Ecdysozoa</taxon>
        <taxon>Arthropoda</taxon>
        <taxon>Chelicerata</taxon>
        <taxon>Arachnida</taxon>
        <taxon>Araneae</taxon>
        <taxon>Araneomorphae</taxon>
        <taxon>Entelegynae</taxon>
        <taxon>Araneoidea</taxon>
        <taxon>Araneidae</taxon>
        <taxon>Caerostris</taxon>
    </lineage>
</organism>